<dbReference type="EMBL" id="VCQV01000008">
    <property type="protein sequence ID" value="TWP37006.1"/>
    <property type="molecule type" value="Genomic_DNA"/>
</dbReference>
<keyword evidence="5" id="KW-1185">Reference proteome</keyword>
<evidence type="ECO:0000313" key="4">
    <source>
        <dbReference type="EMBL" id="TWP37006.1"/>
    </source>
</evidence>
<dbReference type="AlphaFoldDB" id="A0A563E394"/>
<reference evidence="4 5" key="2">
    <citation type="submission" date="2019-08" db="EMBL/GenBank/DDBJ databases">
        <title>Jejuicoccus antrihumi gen. nov., sp. nov., a new member of the family Dermacoccaceae isolated from a cave.</title>
        <authorList>
            <person name="Schumann P."/>
            <person name="Kim I.S."/>
        </authorList>
    </citation>
    <scope>NUCLEOTIDE SEQUENCE [LARGE SCALE GENOMIC DNA]</scope>
    <source>
        <strain evidence="4 5">C5-26</strain>
    </source>
</reference>
<dbReference type="SUPFAM" id="SSF110738">
    <property type="entry name" value="Glycerate kinase I"/>
    <property type="match status" value="1"/>
</dbReference>
<evidence type="ECO:0000256" key="3">
    <source>
        <dbReference type="ARBA" id="ARBA00022777"/>
    </source>
</evidence>
<protein>
    <submittedName>
        <fullName evidence="4">Glycerate kinase</fullName>
    </submittedName>
</protein>
<keyword evidence="3 4" id="KW-0418">Kinase</keyword>
<dbReference type="Gene3D" id="3.90.1510.10">
    <property type="entry name" value="Glycerate kinase, domain 2"/>
    <property type="match status" value="1"/>
</dbReference>
<evidence type="ECO:0000256" key="1">
    <source>
        <dbReference type="ARBA" id="ARBA00006284"/>
    </source>
</evidence>
<dbReference type="GO" id="GO:0031388">
    <property type="term" value="P:organic acid phosphorylation"/>
    <property type="evidence" value="ECO:0007669"/>
    <property type="project" value="InterPro"/>
</dbReference>
<dbReference type="Pfam" id="PF02595">
    <property type="entry name" value="Gly_kinase"/>
    <property type="match status" value="1"/>
</dbReference>
<gene>
    <name evidence="4" type="ORF">FGL98_08095</name>
</gene>
<dbReference type="InterPro" id="IPR018193">
    <property type="entry name" value="Glyc_kinase_flavodox-like_fold"/>
</dbReference>
<dbReference type="PANTHER" id="PTHR21599:SF0">
    <property type="entry name" value="GLYCERATE KINASE"/>
    <property type="match status" value="1"/>
</dbReference>
<name>A0A563E394_9MICO</name>
<dbReference type="Proteomes" id="UP000320244">
    <property type="component" value="Unassembled WGS sequence"/>
</dbReference>
<dbReference type="InterPro" id="IPR004381">
    <property type="entry name" value="Glycerate_kinase"/>
</dbReference>
<organism evidence="4 5">
    <name type="scientific">Leekyejoonella antrihumi</name>
    <dbReference type="NCBI Taxonomy" id="1660198"/>
    <lineage>
        <taxon>Bacteria</taxon>
        <taxon>Bacillati</taxon>
        <taxon>Actinomycetota</taxon>
        <taxon>Actinomycetes</taxon>
        <taxon>Micrococcales</taxon>
        <taxon>Dermacoccaceae</taxon>
        <taxon>Leekyejoonella</taxon>
    </lineage>
</organism>
<dbReference type="InterPro" id="IPR036129">
    <property type="entry name" value="Glycerate_kinase_sf"/>
</dbReference>
<dbReference type="GO" id="GO:0008887">
    <property type="term" value="F:glycerate kinase activity"/>
    <property type="evidence" value="ECO:0007669"/>
    <property type="project" value="InterPro"/>
</dbReference>
<comment type="caution">
    <text evidence="4">The sequence shown here is derived from an EMBL/GenBank/DDBJ whole genome shotgun (WGS) entry which is preliminary data.</text>
</comment>
<evidence type="ECO:0000313" key="5">
    <source>
        <dbReference type="Proteomes" id="UP000320244"/>
    </source>
</evidence>
<dbReference type="Gene3D" id="3.40.50.10350">
    <property type="entry name" value="Glycerate kinase, domain 1"/>
    <property type="match status" value="1"/>
</dbReference>
<dbReference type="PANTHER" id="PTHR21599">
    <property type="entry name" value="GLYCERATE KINASE"/>
    <property type="match status" value="1"/>
</dbReference>
<keyword evidence="2" id="KW-0808">Transferase</keyword>
<dbReference type="OrthoDB" id="9774290at2"/>
<comment type="similarity">
    <text evidence="1">Belongs to the glycerate kinase type-1 family.</text>
</comment>
<dbReference type="InterPro" id="IPR018197">
    <property type="entry name" value="Glycerate_kinase_RE-like"/>
</dbReference>
<reference evidence="4 5" key="1">
    <citation type="submission" date="2019-05" db="EMBL/GenBank/DDBJ databases">
        <authorList>
            <person name="Lee S.D."/>
        </authorList>
    </citation>
    <scope>NUCLEOTIDE SEQUENCE [LARGE SCALE GENOMIC DNA]</scope>
    <source>
        <strain evidence="4 5">C5-26</strain>
    </source>
</reference>
<sequence length="395" mass="40443">MGVARCGPVRADTMTDMRVLVVPDRCDDLPSVEVARLVSQGWSERNPEVEVQALPLAAGDRGFVSALAASLPGRLEPVTATDAWGCAAPCTLLLVERGRERVVYLESAQVAGGSVRGRRELPAPLGTYGVGELIASALDLAATRIVIGVGGLAALDGGRGAVAALAGRAAGETPDPAADLPAARARLGTVGLTAAVSTDPVLLGMQGACAGAVDELRLTRAQAQEREQEMGEYVDLARRIVPERTDLLTGKSQRVDRQPGAGAGGGLGYGLALLAAQLTAGPALVAATVDLAGAVAGADLVVTATQVFDWRVLEHSVLQEVAAAATAVARPVVVLAQEVQVGRRETMSLGVSGAYALVTPGRRTADDSGDLGEGLRALARRVAGTWTPPGRRDVP</sequence>
<proteinExistence type="inferred from homology"/>
<evidence type="ECO:0000256" key="2">
    <source>
        <dbReference type="ARBA" id="ARBA00022679"/>
    </source>
</evidence>
<accession>A0A563E394</accession>